<feature type="compositionally biased region" description="Basic and acidic residues" evidence="1">
    <location>
        <begin position="201"/>
        <end position="220"/>
    </location>
</feature>
<feature type="non-terminal residue" evidence="3">
    <location>
        <position position="1"/>
    </location>
</feature>
<dbReference type="OrthoDB" id="6911085at2759"/>
<organism evidence="3 4">
    <name type="scientific">Cryptotermes secundus</name>
    <dbReference type="NCBI Taxonomy" id="105785"/>
    <lineage>
        <taxon>Eukaryota</taxon>
        <taxon>Metazoa</taxon>
        <taxon>Ecdysozoa</taxon>
        <taxon>Arthropoda</taxon>
        <taxon>Hexapoda</taxon>
        <taxon>Insecta</taxon>
        <taxon>Pterygota</taxon>
        <taxon>Neoptera</taxon>
        <taxon>Polyneoptera</taxon>
        <taxon>Dictyoptera</taxon>
        <taxon>Blattodea</taxon>
        <taxon>Blattoidea</taxon>
        <taxon>Termitoidae</taxon>
        <taxon>Kalotermitidae</taxon>
        <taxon>Cryptotermitinae</taxon>
        <taxon>Cryptotermes</taxon>
    </lineage>
</organism>
<reference evidence="3 4" key="1">
    <citation type="submission" date="2017-12" db="EMBL/GenBank/DDBJ databases">
        <title>Hemimetabolous genomes reveal molecular basis of termite eusociality.</title>
        <authorList>
            <person name="Harrison M.C."/>
            <person name="Jongepier E."/>
            <person name="Robertson H.M."/>
            <person name="Arning N."/>
            <person name="Bitard-Feildel T."/>
            <person name="Chao H."/>
            <person name="Childers C.P."/>
            <person name="Dinh H."/>
            <person name="Doddapaneni H."/>
            <person name="Dugan S."/>
            <person name="Gowin J."/>
            <person name="Greiner C."/>
            <person name="Han Y."/>
            <person name="Hu H."/>
            <person name="Hughes D.S.T."/>
            <person name="Huylmans A.-K."/>
            <person name="Kemena C."/>
            <person name="Kremer L.P.M."/>
            <person name="Lee S.L."/>
            <person name="Lopez-Ezquerra A."/>
            <person name="Mallet L."/>
            <person name="Monroy-Kuhn J.M."/>
            <person name="Moser A."/>
            <person name="Murali S.C."/>
            <person name="Muzny D.M."/>
            <person name="Otani S."/>
            <person name="Piulachs M.-D."/>
            <person name="Poelchau M."/>
            <person name="Qu J."/>
            <person name="Schaub F."/>
            <person name="Wada-Katsumata A."/>
            <person name="Worley K.C."/>
            <person name="Xie Q."/>
            <person name="Ylla G."/>
            <person name="Poulsen M."/>
            <person name="Gibbs R.A."/>
            <person name="Schal C."/>
            <person name="Richards S."/>
            <person name="Belles X."/>
            <person name="Korb J."/>
            <person name="Bornberg-Bauer E."/>
        </authorList>
    </citation>
    <scope>NUCLEOTIDE SEQUENCE [LARGE SCALE GENOMIC DNA]</scope>
    <source>
        <tissue evidence="3">Whole body</tissue>
    </source>
</reference>
<evidence type="ECO:0000256" key="1">
    <source>
        <dbReference type="SAM" id="MobiDB-lite"/>
    </source>
</evidence>
<feature type="compositionally biased region" description="Polar residues" evidence="1">
    <location>
        <begin position="160"/>
        <end position="169"/>
    </location>
</feature>
<proteinExistence type="predicted"/>
<gene>
    <name evidence="3" type="ORF">B7P43_G08464</name>
</gene>
<dbReference type="InParanoid" id="A0A2J7R5Z4"/>
<evidence type="ECO:0000313" key="4">
    <source>
        <dbReference type="Proteomes" id="UP000235965"/>
    </source>
</evidence>
<protein>
    <recommendedName>
        <fullName evidence="2">DUF4780 domain-containing protein</fullName>
    </recommendedName>
</protein>
<dbReference type="AlphaFoldDB" id="A0A2J7R5Z4"/>
<feature type="region of interest" description="Disordered" evidence="1">
    <location>
        <begin position="156"/>
        <end position="227"/>
    </location>
</feature>
<evidence type="ECO:0000313" key="3">
    <source>
        <dbReference type="EMBL" id="PNF36256.1"/>
    </source>
</evidence>
<comment type="caution">
    <text evidence="3">The sequence shown here is derived from an EMBL/GenBank/DDBJ whole genome shotgun (WGS) entry which is preliminary data.</text>
</comment>
<dbReference type="InterPro" id="IPR031961">
    <property type="entry name" value="DUF4780"/>
</dbReference>
<keyword evidence="4" id="KW-1185">Reference proteome</keyword>
<dbReference type="EMBL" id="NEVH01006986">
    <property type="protein sequence ID" value="PNF36256.1"/>
    <property type="molecule type" value="Genomic_DNA"/>
</dbReference>
<dbReference type="STRING" id="105785.A0A2J7R5Z4"/>
<name>A0A2J7R5Z4_9NEOP</name>
<feature type="domain" description="DUF4780" evidence="2">
    <location>
        <begin position="15"/>
        <end position="143"/>
    </location>
</feature>
<feature type="compositionally biased region" description="Polar residues" evidence="1">
    <location>
        <begin position="188"/>
        <end position="198"/>
    </location>
</feature>
<dbReference type="Pfam" id="PF16012">
    <property type="entry name" value="DUF4780"/>
    <property type="match status" value="1"/>
</dbReference>
<evidence type="ECO:0000259" key="2">
    <source>
        <dbReference type="Pfam" id="PF16012"/>
    </source>
</evidence>
<sequence length="227" mass="25580">ILEALGEVLRRTPKVELPHLKSYRLLGGALIYICADQQSGQWLIRAIDNHRLQSGTRLKATDARNLPKPVKVALRTRDKIAQNQEELLKWIADLNPGLHTENWRVLDKQSESKGQRLILLIDRDSYTIIQRTSYKIFTGLSQETVMVLDNPEVRRRAKTMTDTVSSNSVSEKEGDDVPSPSDDRSKMDQGTSSHGTQSEIEEGHKMEVDTSSIGRDHEISSDQPAPQ</sequence>
<dbReference type="Proteomes" id="UP000235965">
    <property type="component" value="Unassembled WGS sequence"/>
</dbReference>
<accession>A0A2J7R5Z4</accession>